<organism evidence="8 9">
    <name type="scientific">Limosa lapponica baueri</name>
    <dbReference type="NCBI Taxonomy" id="1758121"/>
    <lineage>
        <taxon>Eukaryota</taxon>
        <taxon>Metazoa</taxon>
        <taxon>Chordata</taxon>
        <taxon>Craniata</taxon>
        <taxon>Vertebrata</taxon>
        <taxon>Euteleostomi</taxon>
        <taxon>Archelosauria</taxon>
        <taxon>Archosauria</taxon>
        <taxon>Dinosauria</taxon>
        <taxon>Saurischia</taxon>
        <taxon>Theropoda</taxon>
        <taxon>Coelurosauria</taxon>
        <taxon>Aves</taxon>
        <taxon>Neognathae</taxon>
        <taxon>Neoaves</taxon>
        <taxon>Charadriiformes</taxon>
        <taxon>Scolopacidae</taxon>
        <taxon>Limosa</taxon>
    </lineage>
</organism>
<dbReference type="Proteomes" id="UP000233556">
    <property type="component" value="Unassembled WGS sequence"/>
</dbReference>
<dbReference type="InterPro" id="IPR024066">
    <property type="entry name" value="RGS_subdom1/3"/>
</dbReference>
<evidence type="ECO:0000313" key="8">
    <source>
        <dbReference type="EMBL" id="PKU42785.1"/>
    </source>
</evidence>
<evidence type="ECO:0000256" key="6">
    <source>
        <dbReference type="ARBA" id="ARBA00025480"/>
    </source>
</evidence>
<dbReference type="FunFam" id="1.10.167.10:FF:000001">
    <property type="entry name" value="Putative regulator of g-protein signaling 12"/>
    <property type="match status" value="1"/>
</dbReference>
<reference evidence="9" key="1">
    <citation type="submission" date="2017-11" db="EMBL/GenBank/DDBJ databases">
        <authorList>
            <person name="Lima N.C."/>
            <person name="Parody-Merino A.M."/>
            <person name="Battley P.F."/>
            <person name="Fidler A.E."/>
            <person name="Prosdocimi F."/>
        </authorList>
    </citation>
    <scope>NUCLEOTIDE SEQUENCE [LARGE SCALE GENOMIC DNA]</scope>
</reference>
<keyword evidence="5" id="KW-0449">Lipoprotein</keyword>
<keyword evidence="4" id="KW-0564">Palmitate</keyword>
<dbReference type="Gene3D" id="1.10.196.10">
    <property type="match status" value="1"/>
</dbReference>
<proteinExistence type="predicted"/>
<dbReference type="PANTHER" id="PTHR10845">
    <property type="entry name" value="REGULATOR OF G PROTEIN SIGNALING"/>
    <property type="match status" value="1"/>
</dbReference>
<accession>A0A2I0U9Q2</accession>
<dbReference type="EMBL" id="KZ505960">
    <property type="protein sequence ID" value="PKU42785.1"/>
    <property type="molecule type" value="Genomic_DNA"/>
</dbReference>
<protein>
    <recommendedName>
        <fullName evidence="1">Regulator of G-protein signaling 4</fullName>
    </recommendedName>
</protein>
<dbReference type="AlphaFoldDB" id="A0A2I0U9Q2"/>
<dbReference type="CDD" id="cd08714">
    <property type="entry name" value="RGS_RGS4"/>
    <property type="match status" value="1"/>
</dbReference>
<reference evidence="9" key="2">
    <citation type="submission" date="2017-12" db="EMBL/GenBank/DDBJ databases">
        <title>Genome sequence of the Bar-tailed Godwit (Limosa lapponica baueri).</title>
        <authorList>
            <person name="Lima N.C.B."/>
            <person name="Parody-Merino A.M."/>
            <person name="Battley P.F."/>
            <person name="Fidler A.E."/>
            <person name="Prosdocimi F."/>
        </authorList>
    </citation>
    <scope>NUCLEOTIDE SEQUENCE [LARGE SCALE GENOMIC DNA]</scope>
</reference>
<evidence type="ECO:0000256" key="3">
    <source>
        <dbReference type="ARBA" id="ARBA00022700"/>
    </source>
</evidence>
<evidence type="ECO:0000256" key="1">
    <source>
        <dbReference type="ARBA" id="ARBA00020122"/>
    </source>
</evidence>
<keyword evidence="2" id="KW-0597">Phosphoprotein</keyword>
<keyword evidence="3" id="KW-0734">Signal transduction inhibitor</keyword>
<dbReference type="PROSITE" id="PS50132">
    <property type="entry name" value="RGS"/>
    <property type="match status" value="1"/>
</dbReference>
<dbReference type="InterPro" id="IPR044926">
    <property type="entry name" value="RGS_subdomain_2"/>
</dbReference>
<evidence type="ECO:0000313" key="9">
    <source>
        <dbReference type="Proteomes" id="UP000233556"/>
    </source>
</evidence>
<sequence length="236" mass="26838">MQYAKAGFPRKSLSRVKLQDSLQAAVSCFLLLPPSCRPERSPSFGDSAKDMKHRLGFLLQKSDSCDYSSSQSKKEKISSSQRTQNSYLIWFSSKKSIGGLAAFRAFLKSEYSEENIEFWVSCEDYKKTKSPAKLSPKARKIYDEFISVQATKEVNLDSCTREKTSHNILEPTLSCFDEAQRKIFTLMEKDSYRRFLKSPYYLDLVSPPGAGCRPENCKRSHTHTLDCNSNIISQCA</sequence>
<dbReference type="OrthoDB" id="196547at2759"/>
<dbReference type="PANTHER" id="PTHR10845:SF184">
    <property type="entry name" value="REGULATOR OF G-PROTEIN SIGNALING 4"/>
    <property type="match status" value="1"/>
</dbReference>
<evidence type="ECO:0000256" key="4">
    <source>
        <dbReference type="ARBA" id="ARBA00023139"/>
    </source>
</evidence>
<gene>
    <name evidence="8" type="ORF">llap_6914</name>
</gene>
<dbReference type="Pfam" id="PF00615">
    <property type="entry name" value="RGS"/>
    <property type="match status" value="1"/>
</dbReference>
<dbReference type="SMART" id="SM00315">
    <property type="entry name" value="RGS"/>
    <property type="match status" value="1"/>
</dbReference>
<evidence type="ECO:0000259" key="7">
    <source>
        <dbReference type="PROSITE" id="PS50132"/>
    </source>
</evidence>
<dbReference type="InterPro" id="IPR036305">
    <property type="entry name" value="RGS_sf"/>
</dbReference>
<keyword evidence="9" id="KW-1185">Reference proteome</keyword>
<dbReference type="InterPro" id="IPR016137">
    <property type="entry name" value="RGS"/>
</dbReference>
<feature type="domain" description="RGS" evidence="7">
    <location>
        <begin position="99"/>
        <end position="205"/>
    </location>
</feature>
<name>A0A2I0U9Q2_LIMLA</name>
<dbReference type="SUPFAM" id="SSF48097">
    <property type="entry name" value="Regulator of G-protein signaling, RGS"/>
    <property type="match status" value="1"/>
</dbReference>
<evidence type="ECO:0000256" key="5">
    <source>
        <dbReference type="ARBA" id="ARBA00023288"/>
    </source>
</evidence>
<evidence type="ECO:0000256" key="2">
    <source>
        <dbReference type="ARBA" id="ARBA00022553"/>
    </source>
</evidence>
<dbReference type="InterPro" id="IPR034953">
    <property type="entry name" value="RGS_RGS4"/>
</dbReference>
<dbReference type="PRINTS" id="PR01301">
    <property type="entry name" value="RGSPROTEIN"/>
</dbReference>
<comment type="function">
    <text evidence="6">Inhibits signal transduction by increasing the GTPase activity of G protein alpha subunits thereby driving them into their inactive GDP-bound form. Activity on G(z)-alpha is inhibited by phosphorylation of the G-protein. Activity on G(z)-alpha and G(i)-alpha-1 is inhibited by palmitoylation of the G-protein.</text>
</comment>
<dbReference type="GO" id="GO:0009968">
    <property type="term" value="P:negative regulation of signal transduction"/>
    <property type="evidence" value="ECO:0007669"/>
    <property type="project" value="UniProtKB-KW"/>
</dbReference>
<dbReference type="Gene3D" id="1.10.167.10">
    <property type="entry name" value="Regulator of G-protein Signalling 4, domain 2"/>
    <property type="match status" value="1"/>
</dbReference>